<organism evidence="1 2">
    <name type="scientific">Halocaridina rubra</name>
    <name type="common">Hawaiian red shrimp</name>
    <dbReference type="NCBI Taxonomy" id="373956"/>
    <lineage>
        <taxon>Eukaryota</taxon>
        <taxon>Metazoa</taxon>
        <taxon>Ecdysozoa</taxon>
        <taxon>Arthropoda</taxon>
        <taxon>Crustacea</taxon>
        <taxon>Multicrustacea</taxon>
        <taxon>Malacostraca</taxon>
        <taxon>Eumalacostraca</taxon>
        <taxon>Eucarida</taxon>
        <taxon>Decapoda</taxon>
        <taxon>Pleocyemata</taxon>
        <taxon>Caridea</taxon>
        <taxon>Atyoidea</taxon>
        <taxon>Atyidae</taxon>
        <taxon>Halocaridina</taxon>
    </lineage>
</organism>
<reference evidence="1 2" key="1">
    <citation type="submission" date="2023-11" db="EMBL/GenBank/DDBJ databases">
        <title>Halocaridina rubra genome assembly.</title>
        <authorList>
            <person name="Smith C."/>
        </authorList>
    </citation>
    <scope>NUCLEOTIDE SEQUENCE [LARGE SCALE GENOMIC DNA]</scope>
    <source>
        <strain evidence="1">EP-1</strain>
        <tissue evidence="1">Whole</tissue>
    </source>
</reference>
<sequence>MSALKRKFYTEIFIYSNHIAVYTTIGTFIKFSNGLSRSVISPECVIIILGKRSFREEMQHTTSFSGNIHLQNSFDNEKIK</sequence>
<name>A0AAN8WV27_HALRR</name>
<proteinExistence type="predicted"/>
<gene>
    <name evidence="1" type="ORF">SK128_016965</name>
</gene>
<comment type="caution">
    <text evidence="1">The sequence shown here is derived from an EMBL/GenBank/DDBJ whole genome shotgun (WGS) entry which is preliminary data.</text>
</comment>
<dbReference type="AlphaFoldDB" id="A0AAN8WV27"/>
<dbReference type="EMBL" id="JAXCGZ010017069">
    <property type="protein sequence ID" value="KAK7068958.1"/>
    <property type="molecule type" value="Genomic_DNA"/>
</dbReference>
<dbReference type="Proteomes" id="UP001381693">
    <property type="component" value="Unassembled WGS sequence"/>
</dbReference>
<protein>
    <submittedName>
        <fullName evidence="1">Uncharacterized protein</fullName>
    </submittedName>
</protein>
<accession>A0AAN8WV27</accession>
<keyword evidence="2" id="KW-1185">Reference proteome</keyword>
<evidence type="ECO:0000313" key="2">
    <source>
        <dbReference type="Proteomes" id="UP001381693"/>
    </source>
</evidence>
<evidence type="ECO:0000313" key="1">
    <source>
        <dbReference type="EMBL" id="KAK7068958.1"/>
    </source>
</evidence>